<protein>
    <submittedName>
        <fullName evidence="5">HTH luxR-type domain-containing protein</fullName>
    </submittedName>
</protein>
<dbReference type="PANTHER" id="PTHR44688">
    <property type="entry name" value="DNA-BINDING TRANSCRIPTIONAL ACTIVATOR DEVR_DOSR"/>
    <property type="match status" value="1"/>
</dbReference>
<name>A0ABN8W5K0_9BACT</name>
<proteinExistence type="predicted"/>
<keyword evidence="3" id="KW-0804">Transcription</keyword>
<evidence type="ECO:0000256" key="3">
    <source>
        <dbReference type="ARBA" id="ARBA00023163"/>
    </source>
</evidence>
<dbReference type="CDD" id="cd06170">
    <property type="entry name" value="LuxR_C_like"/>
    <property type="match status" value="1"/>
</dbReference>
<dbReference type="Pfam" id="PF00196">
    <property type="entry name" value="GerE"/>
    <property type="match status" value="1"/>
</dbReference>
<evidence type="ECO:0000313" key="6">
    <source>
        <dbReference type="Proteomes" id="UP001157733"/>
    </source>
</evidence>
<dbReference type="PANTHER" id="PTHR44688:SF16">
    <property type="entry name" value="DNA-BINDING TRANSCRIPTIONAL ACTIVATOR DEVR_DOSR"/>
    <property type="match status" value="1"/>
</dbReference>
<dbReference type="InterPro" id="IPR016032">
    <property type="entry name" value="Sig_transdc_resp-reg_C-effctor"/>
</dbReference>
<dbReference type="SMART" id="SM00421">
    <property type="entry name" value="HTH_LUXR"/>
    <property type="match status" value="1"/>
</dbReference>
<keyword evidence="1" id="KW-0805">Transcription regulation</keyword>
<keyword evidence="2" id="KW-0238">DNA-binding</keyword>
<dbReference type="SUPFAM" id="SSF46894">
    <property type="entry name" value="C-terminal effector domain of the bipartite response regulators"/>
    <property type="match status" value="1"/>
</dbReference>
<dbReference type="Gene3D" id="1.10.10.10">
    <property type="entry name" value="Winged helix-like DNA-binding domain superfamily/Winged helix DNA-binding domain"/>
    <property type="match status" value="1"/>
</dbReference>
<keyword evidence="6" id="KW-1185">Reference proteome</keyword>
<feature type="domain" description="HTH luxR-type" evidence="4">
    <location>
        <begin position="307"/>
        <end position="372"/>
    </location>
</feature>
<evidence type="ECO:0000256" key="2">
    <source>
        <dbReference type="ARBA" id="ARBA00023125"/>
    </source>
</evidence>
<organism evidence="5 6">
    <name type="scientific">Nitrospina watsonii</name>
    <dbReference type="NCBI Taxonomy" id="1323948"/>
    <lineage>
        <taxon>Bacteria</taxon>
        <taxon>Pseudomonadati</taxon>
        <taxon>Nitrospinota/Tectimicrobiota group</taxon>
        <taxon>Nitrospinota</taxon>
        <taxon>Nitrospinia</taxon>
        <taxon>Nitrospinales</taxon>
        <taxon>Nitrospinaceae</taxon>
        <taxon>Nitrospina</taxon>
    </lineage>
</organism>
<accession>A0ABN8W5K0</accession>
<dbReference type="PRINTS" id="PR00038">
    <property type="entry name" value="HTHLUXR"/>
</dbReference>
<dbReference type="Proteomes" id="UP001157733">
    <property type="component" value="Chromosome"/>
</dbReference>
<reference evidence="5 6" key="1">
    <citation type="submission" date="2022-09" db="EMBL/GenBank/DDBJ databases">
        <authorList>
            <person name="Kop L."/>
        </authorList>
    </citation>
    <scope>NUCLEOTIDE SEQUENCE [LARGE SCALE GENOMIC DNA]</scope>
    <source>
        <strain evidence="5 6">347</strain>
    </source>
</reference>
<evidence type="ECO:0000313" key="5">
    <source>
        <dbReference type="EMBL" id="CAI2718916.1"/>
    </source>
</evidence>
<evidence type="ECO:0000259" key="4">
    <source>
        <dbReference type="PROSITE" id="PS50043"/>
    </source>
</evidence>
<dbReference type="RefSeq" id="WP_282011783.1">
    <property type="nucleotide sequence ID" value="NZ_OX336137.1"/>
</dbReference>
<evidence type="ECO:0000256" key="1">
    <source>
        <dbReference type="ARBA" id="ARBA00023015"/>
    </source>
</evidence>
<sequence>MDDHTRTSLPEEIYLGVLDLIGRLQQCHTRSEFKDCIKNHILPFFDAEDSTYGWVDVSLLKDRITPASAIGSILIPDEQLPILEKISVYLTSIPQTFTQTHRQVIAHDVDIPRKNLQIELQNFFKNHPEYQPSDIYRNDDYLASLVAIDRTDNLVLGVHRYAPNNKYWTRREIRLMELLRPSLFNATRRIAIQELLQTYKSLIEALEKSDAPFALVQENGRILFGNAAFQAIVPIEASNLLPQELRDSLEQQMALLKPDPAPMAFYKNRDAVYRLIVTRLHPEKGSRQPIWLLRLHPVIDPCTAMHRTLQTSGLTPREVEVAILAGDGFSDKEITQRLFISPSTLKNHLKHIYQKLGVHSRTQLVARLRPSPEPQGD</sequence>
<dbReference type="PROSITE" id="PS50043">
    <property type="entry name" value="HTH_LUXR_2"/>
    <property type="match status" value="1"/>
</dbReference>
<dbReference type="EMBL" id="OX336137">
    <property type="protein sequence ID" value="CAI2718916.1"/>
    <property type="molecule type" value="Genomic_DNA"/>
</dbReference>
<gene>
    <name evidence="5" type="ORF">NSPWAT_2060</name>
</gene>
<dbReference type="InterPro" id="IPR000792">
    <property type="entry name" value="Tscrpt_reg_LuxR_C"/>
</dbReference>
<dbReference type="InterPro" id="IPR036388">
    <property type="entry name" value="WH-like_DNA-bd_sf"/>
</dbReference>